<dbReference type="EMBL" id="UINC01019286">
    <property type="protein sequence ID" value="SVA81602.1"/>
    <property type="molecule type" value="Genomic_DNA"/>
</dbReference>
<sequence length="106" mass="10949">MATGRLGVADLAAGANTVLYTVPANNFSIVSVNMVNRGYSAVAVRVAVCSTTTPADSEWIEYDLEVLSKGVLERTGIAMSAGQILIVYSSAVSVNAVCFGIETSTA</sequence>
<dbReference type="AlphaFoldDB" id="A0A381YY92"/>
<organism evidence="1">
    <name type="scientific">marine metagenome</name>
    <dbReference type="NCBI Taxonomy" id="408172"/>
    <lineage>
        <taxon>unclassified sequences</taxon>
        <taxon>metagenomes</taxon>
        <taxon>ecological metagenomes</taxon>
    </lineage>
</organism>
<accession>A0A381YY92</accession>
<gene>
    <name evidence="1" type="ORF">METZ01_LOCUS134456</name>
</gene>
<proteinExistence type="predicted"/>
<reference evidence="1" key="1">
    <citation type="submission" date="2018-05" db="EMBL/GenBank/DDBJ databases">
        <authorList>
            <person name="Lanie J.A."/>
            <person name="Ng W.-L."/>
            <person name="Kazmierczak K.M."/>
            <person name="Andrzejewski T.M."/>
            <person name="Davidsen T.M."/>
            <person name="Wayne K.J."/>
            <person name="Tettelin H."/>
            <person name="Glass J.I."/>
            <person name="Rusch D."/>
            <person name="Podicherti R."/>
            <person name="Tsui H.-C.T."/>
            <person name="Winkler M.E."/>
        </authorList>
    </citation>
    <scope>NUCLEOTIDE SEQUENCE</scope>
</reference>
<name>A0A381YY92_9ZZZZ</name>
<evidence type="ECO:0000313" key="1">
    <source>
        <dbReference type="EMBL" id="SVA81602.1"/>
    </source>
</evidence>
<protein>
    <submittedName>
        <fullName evidence="1">Uncharacterized protein</fullName>
    </submittedName>
</protein>